<dbReference type="InterPro" id="IPR038052">
    <property type="entry name" value="Chaperonin_RbcX_sf"/>
</dbReference>
<feature type="compositionally biased region" description="Low complexity" evidence="1">
    <location>
        <begin position="213"/>
        <end position="224"/>
    </location>
</feature>
<feature type="compositionally biased region" description="Basic and acidic residues" evidence="1">
    <location>
        <begin position="34"/>
        <end position="44"/>
    </location>
</feature>
<protein>
    <submittedName>
        <fullName evidence="2">Expressed protein</fullName>
    </submittedName>
</protein>
<dbReference type="SUPFAM" id="SSF158615">
    <property type="entry name" value="RbcX-like"/>
    <property type="match status" value="1"/>
</dbReference>
<proteinExistence type="predicted"/>
<dbReference type="InParanoid" id="E1Z9R6"/>
<dbReference type="Gene3D" id="1.10.1200.210">
    <property type="entry name" value="Chaperonin-like RbcX"/>
    <property type="match status" value="1"/>
</dbReference>
<name>E1Z9R6_CHLVA</name>
<sequence>MSGAVGQRGCCTVAGPQSDPSKNPNYRRGSQNDYWRKRTEDRRSSKGKSVSTDNQQRRRGRPAHMRSPDDTPLRDGNRDRLMGLLTTRAASTMAHTVEEDNPALHSWLNRYLQENDIPKDGNWSDVSGENFLRTLLTRPVEEISGSFSDEEPQFANASPVGGDPRQTAQRIMDLRHQIAKEWIEELQSVPEENSVLMQETLLKSLSATPDSSAAGVEAEGEAQGQGKGRLRKVNIEEVDDSAAGCDD</sequence>
<dbReference type="GeneID" id="17356964"/>
<feature type="compositionally biased region" description="Acidic residues" evidence="1">
    <location>
        <begin position="236"/>
        <end position="247"/>
    </location>
</feature>
<feature type="compositionally biased region" description="Basic and acidic residues" evidence="1">
    <location>
        <begin position="66"/>
        <end position="78"/>
    </location>
</feature>
<dbReference type="RefSeq" id="XP_005849673.1">
    <property type="nucleotide sequence ID" value="XM_005849611.1"/>
</dbReference>
<dbReference type="KEGG" id="cvr:CHLNCDRAFT_143224"/>
<dbReference type="AlphaFoldDB" id="E1Z9R6"/>
<dbReference type="Proteomes" id="UP000008141">
    <property type="component" value="Unassembled WGS sequence"/>
</dbReference>
<gene>
    <name evidence="2" type="ORF">CHLNCDRAFT_143224</name>
</gene>
<feature type="region of interest" description="Disordered" evidence="1">
    <location>
        <begin position="1"/>
        <end position="78"/>
    </location>
</feature>
<feature type="compositionally biased region" description="Polar residues" evidence="1">
    <location>
        <begin position="18"/>
        <end position="33"/>
    </location>
</feature>
<dbReference type="EMBL" id="GL433839">
    <property type="protein sequence ID" value="EFN57571.1"/>
    <property type="molecule type" value="Genomic_DNA"/>
</dbReference>
<evidence type="ECO:0000313" key="2">
    <source>
        <dbReference type="EMBL" id="EFN57571.1"/>
    </source>
</evidence>
<evidence type="ECO:0000313" key="3">
    <source>
        <dbReference type="Proteomes" id="UP000008141"/>
    </source>
</evidence>
<dbReference type="OrthoDB" id="546456at2759"/>
<keyword evidence="3" id="KW-1185">Reference proteome</keyword>
<feature type="region of interest" description="Disordered" evidence="1">
    <location>
        <begin position="208"/>
        <end position="247"/>
    </location>
</feature>
<evidence type="ECO:0000256" key="1">
    <source>
        <dbReference type="SAM" id="MobiDB-lite"/>
    </source>
</evidence>
<dbReference type="eggNOG" id="ENOG502SP1H">
    <property type="taxonomic scope" value="Eukaryota"/>
</dbReference>
<dbReference type="STRING" id="554065.E1Z9R6"/>
<reference evidence="2 3" key="1">
    <citation type="journal article" date="2010" name="Plant Cell">
        <title>The Chlorella variabilis NC64A genome reveals adaptation to photosymbiosis, coevolution with viruses, and cryptic sex.</title>
        <authorList>
            <person name="Blanc G."/>
            <person name="Duncan G."/>
            <person name="Agarkova I."/>
            <person name="Borodovsky M."/>
            <person name="Gurnon J."/>
            <person name="Kuo A."/>
            <person name="Lindquist E."/>
            <person name="Lucas S."/>
            <person name="Pangilinan J."/>
            <person name="Polle J."/>
            <person name="Salamov A."/>
            <person name="Terry A."/>
            <person name="Yamada T."/>
            <person name="Dunigan D.D."/>
            <person name="Grigoriev I.V."/>
            <person name="Claverie J.M."/>
            <person name="Van Etten J.L."/>
        </authorList>
    </citation>
    <scope>NUCLEOTIDE SEQUENCE [LARGE SCALE GENOMIC DNA]</scope>
    <source>
        <strain evidence="2 3">NC64A</strain>
    </source>
</reference>
<accession>E1Z9R6</accession>
<organism evidence="3">
    <name type="scientific">Chlorella variabilis</name>
    <name type="common">Green alga</name>
    <dbReference type="NCBI Taxonomy" id="554065"/>
    <lineage>
        <taxon>Eukaryota</taxon>
        <taxon>Viridiplantae</taxon>
        <taxon>Chlorophyta</taxon>
        <taxon>core chlorophytes</taxon>
        <taxon>Trebouxiophyceae</taxon>
        <taxon>Chlorellales</taxon>
        <taxon>Chlorellaceae</taxon>
        <taxon>Chlorella clade</taxon>
        <taxon>Chlorella</taxon>
    </lineage>
</organism>